<protein>
    <submittedName>
        <fullName evidence="1">Uncharacterized protein</fullName>
    </submittedName>
</protein>
<comment type="caution">
    <text evidence="1">The sequence shown here is derived from an EMBL/GenBank/DDBJ whole genome shotgun (WGS) entry which is preliminary data.</text>
</comment>
<accession>A0A8S2WSS6</accession>
<organism evidence="1 2">
    <name type="scientific">Rotaria magnacalcarata</name>
    <dbReference type="NCBI Taxonomy" id="392030"/>
    <lineage>
        <taxon>Eukaryota</taxon>
        <taxon>Metazoa</taxon>
        <taxon>Spiralia</taxon>
        <taxon>Gnathifera</taxon>
        <taxon>Rotifera</taxon>
        <taxon>Eurotatoria</taxon>
        <taxon>Bdelloidea</taxon>
        <taxon>Philodinida</taxon>
        <taxon>Philodinidae</taxon>
        <taxon>Rotaria</taxon>
    </lineage>
</organism>
<dbReference type="Proteomes" id="UP000681720">
    <property type="component" value="Unassembled WGS sequence"/>
</dbReference>
<name>A0A8S2WSS6_9BILA</name>
<reference evidence="1" key="1">
    <citation type="submission" date="2021-02" db="EMBL/GenBank/DDBJ databases">
        <authorList>
            <person name="Nowell W R."/>
        </authorList>
    </citation>
    <scope>NUCLEOTIDE SEQUENCE</scope>
</reference>
<dbReference type="AlphaFoldDB" id="A0A8S2WSS6"/>
<evidence type="ECO:0000313" key="1">
    <source>
        <dbReference type="EMBL" id="CAF4460878.1"/>
    </source>
</evidence>
<evidence type="ECO:0000313" key="2">
    <source>
        <dbReference type="Proteomes" id="UP000681720"/>
    </source>
</evidence>
<dbReference type="Gene3D" id="3.40.50.2300">
    <property type="match status" value="2"/>
</dbReference>
<proteinExistence type="predicted"/>
<dbReference type="EMBL" id="CAJOBJ010071172">
    <property type="protein sequence ID" value="CAF4460878.1"/>
    <property type="molecule type" value="Genomic_DNA"/>
</dbReference>
<gene>
    <name evidence="1" type="ORF">GIL414_LOCUS32868</name>
</gene>
<feature type="non-terminal residue" evidence="1">
    <location>
        <position position="1"/>
    </location>
</feature>
<sequence length="64" mass="7314">DTIWSLAYFYRLKLTSNQSNTEVFKNIIDNIDFIGATGRVRYLDGGRIGEVLVEQFVGKKNKSN</sequence>